<sequence length="171" mass="18606">MDATDSATLEFITAWDFLPEVNAASVFKTSYLEACSSEEKAVIGEEELPDLEPDFHGESPEKRWLVLICKISIYFQSVKGDSAIMSGVYTLPFIGKTRLPIAAEFVSPLLALIDTILFYQMDINTSKAWYVGAQIPFGLGIGLGNQATVIALQAFAKPAEVAATMGIIFSQ</sequence>
<proteinExistence type="predicted"/>
<evidence type="ECO:0000313" key="2">
    <source>
        <dbReference type="Proteomes" id="UP000799291"/>
    </source>
</evidence>
<dbReference type="Proteomes" id="UP000799291">
    <property type="component" value="Unassembled WGS sequence"/>
</dbReference>
<name>A0A6G1IM31_9PLEO</name>
<dbReference type="EMBL" id="MU005606">
    <property type="protein sequence ID" value="KAF2679053.1"/>
    <property type="molecule type" value="Genomic_DNA"/>
</dbReference>
<evidence type="ECO:0008006" key="3">
    <source>
        <dbReference type="Google" id="ProtNLM"/>
    </source>
</evidence>
<protein>
    <recommendedName>
        <fullName evidence="3">MFS general substrate transporter</fullName>
    </recommendedName>
</protein>
<keyword evidence="2" id="KW-1185">Reference proteome</keyword>
<dbReference type="OrthoDB" id="10021397at2759"/>
<evidence type="ECO:0000313" key="1">
    <source>
        <dbReference type="EMBL" id="KAF2679053.1"/>
    </source>
</evidence>
<dbReference type="AlphaFoldDB" id="A0A6G1IM31"/>
<organism evidence="1 2">
    <name type="scientific">Lentithecium fluviatile CBS 122367</name>
    <dbReference type="NCBI Taxonomy" id="1168545"/>
    <lineage>
        <taxon>Eukaryota</taxon>
        <taxon>Fungi</taxon>
        <taxon>Dikarya</taxon>
        <taxon>Ascomycota</taxon>
        <taxon>Pezizomycotina</taxon>
        <taxon>Dothideomycetes</taxon>
        <taxon>Pleosporomycetidae</taxon>
        <taxon>Pleosporales</taxon>
        <taxon>Massarineae</taxon>
        <taxon>Lentitheciaceae</taxon>
        <taxon>Lentithecium</taxon>
    </lineage>
</organism>
<gene>
    <name evidence="1" type="ORF">K458DRAFT_394200</name>
</gene>
<reference evidence="1" key="1">
    <citation type="journal article" date="2020" name="Stud. Mycol.">
        <title>101 Dothideomycetes genomes: a test case for predicting lifestyles and emergence of pathogens.</title>
        <authorList>
            <person name="Haridas S."/>
            <person name="Albert R."/>
            <person name="Binder M."/>
            <person name="Bloem J."/>
            <person name="Labutti K."/>
            <person name="Salamov A."/>
            <person name="Andreopoulos B."/>
            <person name="Baker S."/>
            <person name="Barry K."/>
            <person name="Bills G."/>
            <person name="Bluhm B."/>
            <person name="Cannon C."/>
            <person name="Castanera R."/>
            <person name="Culley D."/>
            <person name="Daum C."/>
            <person name="Ezra D."/>
            <person name="Gonzalez J."/>
            <person name="Henrissat B."/>
            <person name="Kuo A."/>
            <person name="Liang C."/>
            <person name="Lipzen A."/>
            <person name="Lutzoni F."/>
            <person name="Magnuson J."/>
            <person name="Mondo S."/>
            <person name="Nolan M."/>
            <person name="Ohm R."/>
            <person name="Pangilinan J."/>
            <person name="Park H.-J."/>
            <person name="Ramirez L."/>
            <person name="Alfaro M."/>
            <person name="Sun H."/>
            <person name="Tritt A."/>
            <person name="Yoshinaga Y."/>
            <person name="Zwiers L.-H."/>
            <person name="Turgeon B."/>
            <person name="Goodwin S."/>
            <person name="Spatafora J."/>
            <person name="Crous P."/>
            <person name="Grigoriev I."/>
        </authorList>
    </citation>
    <scope>NUCLEOTIDE SEQUENCE</scope>
    <source>
        <strain evidence="1">CBS 122367</strain>
    </source>
</reference>
<accession>A0A6G1IM31</accession>